<evidence type="ECO:0000256" key="4">
    <source>
        <dbReference type="ARBA" id="ARBA00023008"/>
    </source>
</evidence>
<proteinExistence type="predicted"/>
<feature type="chain" id="PRO_5035303811" evidence="7">
    <location>
        <begin position="43"/>
        <end position="228"/>
    </location>
</feature>
<keyword evidence="2" id="KW-0479">Metal-binding</keyword>
<evidence type="ECO:0000256" key="7">
    <source>
        <dbReference type="SAM" id="SignalP"/>
    </source>
</evidence>
<evidence type="ECO:0000313" key="9">
    <source>
        <dbReference type="EMBL" id="QTE30199.1"/>
    </source>
</evidence>
<organism evidence="9 10">
    <name type="scientific">Pengzhenrongella sicca</name>
    <dbReference type="NCBI Taxonomy" id="2819238"/>
    <lineage>
        <taxon>Bacteria</taxon>
        <taxon>Bacillati</taxon>
        <taxon>Actinomycetota</taxon>
        <taxon>Actinomycetes</taxon>
        <taxon>Micrococcales</taxon>
        <taxon>Pengzhenrongella</taxon>
    </lineage>
</organism>
<keyword evidence="3 7" id="KW-0732">Signal</keyword>
<accession>A0A8A4ZGT0</accession>
<keyword evidence="6" id="KW-0812">Transmembrane</keyword>
<evidence type="ECO:0000256" key="1">
    <source>
        <dbReference type="ARBA" id="ARBA00004196"/>
    </source>
</evidence>
<dbReference type="InterPro" id="IPR032694">
    <property type="entry name" value="CopC/D"/>
</dbReference>
<dbReference type="Pfam" id="PF04234">
    <property type="entry name" value="CopC"/>
    <property type="match status" value="1"/>
</dbReference>
<evidence type="ECO:0000256" key="6">
    <source>
        <dbReference type="SAM" id="Phobius"/>
    </source>
</evidence>
<evidence type="ECO:0000256" key="5">
    <source>
        <dbReference type="SAM" id="MobiDB-lite"/>
    </source>
</evidence>
<sequence>MTELPSISARPGPFRARAMIAAAAGAAILALILFGAASPASAHDALVSATPADGSTVEAAPATVDLVFAEPAVALGTEIVVLGPDGATVSTGAVVLTDATVSQALVADRPAGTYTVQYRVTSADGHPVSGQLTFVATGAVAAPAAPDVVAPTGAPSGEQVEVAPSAAPSSLVPTSPAGTSAASSSDAEDDAARDAQDGAGSPLPWVLAAAAVALAAAGWRVWRTRQGG</sequence>
<dbReference type="Proteomes" id="UP000663937">
    <property type="component" value="Chromosome"/>
</dbReference>
<keyword evidence="4" id="KW-0186">Copper</keyword>
<dbReference type="GO" id="GO:0005507">
    <property type="term" value="F:copper ion binding"/>
    <property type="evidence" value="ECO:0007669"/>
    <property type="project" value="InterPro"/>
</dbReference>
<dbReference type="GO" id="GO:0042597">
    <property type="term" value="C:periplasmic space"/>
    <property type="evidence" value="ECO:0007669"/>
    <property type="project" value="InterPro"/>
</dbReference>
<keyword evidence="6" id="KW-0472">Membrane</keyword>
<reference evidence="9" key="1">
    <citation type="submission" date="2021-03" db="EMBL/GenBank/DDBJ databases">
        <title>Pengzhenrongella sicca gen. nov., sp. nov., a new member of suborder Micrococcineae isolated from High-Arctic tundra soil.</title>
        <authorList>
            <person name="Peng F."/>
        </authorList>
    </citation>
    <scope>NUCLEOTIDE SEQUENCE</scope>
    <source>
        <strain evidence="9">LRZ-2</strain>
    </source>
</reference>
<name>A0A8A4ZGT0_9MICO</name>
<dbReference type="PANTHER" id="PTHR34820:SF4">
    <property type="entry name" value="INNER MEMBRANE PROTEIN YEBZ"/>
    <property type="match status" value="1"/>
</dbReference>
<feature type="signal peptide" evidence="7">
    <location>
        <begin position="1"/>
        <end position="42"/>
    </location>
</feature>
<comment type="subcellular location">
    <subcellularLocation>
        <location evidence="1">Cell envelope</location>
    </subcellularLocation>
</comment>
<dbReference type="GO" id="GO:0046688">
    <property type="term" value="P:response to copper ion"/>
    <property type="evidence" value="ECO:0007669"/>
    <property type="project" value="InterPro"/>
</dbReference>
<evidence type="ECO:0000313" key="10">
    <source>
        <dbReference type="Proteomes" id="UP000663937"/>
    </source>
</evidence>
<dbReference type="InterPro" id="IPR014756">
    <property type="entry name" value="Ig_E-set"/>
</dbReference>
<dbReference type="GO" id="GO:0030313">
    <property type="term" value="C:cell envelope"/>
    <property type="evidence" value="ECO:0007669"/>
    <property type="project" value="UniProtKB-SubCell"/>
</dbReference>
<keyword evidence="6" id="KW-1133">Transmembrane helix</keyword>
<feature type="transmembrane region" description="Helical" evidence="6">
    <location>
        <begin position="203"/>
        <end position="222"/>
    </location>
</feature>
<feature type="region of interest" description="Disordered" evidence="5">
    <location>
        <begin position="150"/>
        <end position="199"/>
    </location>
</feature>
<feature type="domain" description="CopC" evidence="8">
    <location>
        <begin position="43"/>
        <end position="134"/>
    </location>
</feature>
<dbReference type="EMBL" id="CP071868">
    <property type="protein sequence ID" value="QTE30199.1"/>
    <property type="molecule type" value="Genomic_DNA"/>
</dbReference>
<dbReference type="AlphaFoldDB" id="A0A8A4ZGT0"/>
<dbReference type="RefSeq" id="WP_227424519.1">
    <property type="nucleotide sequence ID" value="NZ_CP071868.1"/>
</dbReference>
<protein>
    <submittedName>
        <fullName evidence="9">Copper resistance protein CopC</fullName>
    </submittedName>
</protein>
<gene>
    <name evidence="9" type="ORF">J4E96_04080</name>
</gene>
<dbReference type="GO" id="GO:0006825">
    <property type="term" value="P:copper ion transport"/>
    <property type="evidence" value="ECO:0007669"/>
    <property type="project" value="InterPro"/>
</dbReference>
<dbReference type="SUPFAM" id="SSF81296">
    <property type="entry name" value="E set domains"/>
    <property type="match status" value="1"/>
</dbReference>
<dbReference type="InterPro" id="IPR007348">
    <property type="entry name" value="CopC_dom"/>
</dbReference>
<dbReference type="Gene3D" id="2.60.40.1220">
    <property type="match status" value="1"/>
</dbReference>
<dbReference type="PANTHER" id="PTHR34820">
    <property type="entry name" value="INNER MEMBRANE PROTEIN YEBZ"/>
    <property type="match status" value="1"/>
</dbReference>
<dbReference type="InterPro" id="IPR014755">
    <property type="entry name" value="Cu-Rt/internalin_Ig-like"/>
</dbReference>
<dbReference type="GO" id="GO:0005886">
    <property type="term" value="C:plasma membrane"/>
    <property type="evidence" value="ECO:0007669"/>
    <property type="project" value="TreeGrafter"/>
</dbReference>
<dbReference type="KEGG" id="psic:J4E96_04080"/>
<evidence type="ECO:0000256" key="2">
    <source>
        <dbReference type="ARBA" id="ARBA00022723"/>
    </source>
</evidence>
<evidence type="ECO:0000256" key="3">
    <source>
        <dbReference type="ARBA" id="ARBA00022729"/>
    </source>
</evidence>
<keyword evidence="10" id="KW-1185">Reference proteome</keyword>
<evidence type="ECO:0000259" key="8">
    <source>
        <dbReference type="Pfam" id="PF04234"/>
    </source>
</evidence>